<evidence type="ECO:0000313" key="3">
    <source>
        <dbReference type="Proteomes" id="UP000602198"/>
    </source>
</evidence>
<dbReference type="InterPro" id="IPR050471">
    <property type="entry name" value="AB_hydrolase"/>
</dbReference>
<evidence type="ECO:0000259" key="1">
    <source>
        <dbReference type="Pfam" id="PF00561"/>
    </source>
</evidence>
<proteinExistence type="predicted"/>
<dbReference type="Proteomes" id="UP000602198">
    <property type="component" value="Unassembled WGS sequence"/>
</dbReference>
<accession>A0ABS1M8N2</accession>
<dbReference type="Gene3D" id="3.40.50.1820">
    <property type="entry name" value="alpha/beta hydrolase"/>
    <property type="match status" value="1"/>
</dbReference>
<sequence>MSTAQSLEARIRAAERRVADSYGLTIGEHMITLDDPSVRVRVLTIGSGPPVLSVNGIATPGMGFAPLIARLPGFRHLLLELPGHGLSAPCRWQGRSVRESAVRIVTGTLDALELPRVAMIGSSLGGLFALAMSLDAPARLSQATILGTPATALPGCRPIPSMAALASPIRGPIEQRLAALASPRFAARIALAEAMGSAAAQAMSNDMLDLHRLPLRLPGQAASYRALIRRLIQGRDPRPENILTTAELTRIATPLLFLWGRQDAFCPPEQGRRSVERIPGARFEIVPGAHTPWLDDADHCAAMIRTVLPEPVAPTIGASRHA</sequence>
<name>A0ABS1M8N2_9NOCA</name>
<dbReference type="PANTHER" id="PTHR43433:SF5">
    <property type="entry name" value="AB HYDROLASE-1 DOMAIN-CONTAINING PROTEIN"/>
    <property type="match status" value="1"/>
</dbReference>
<dbReference type="PRINTS" id="PR00111">
    <property type="entry name" value="ABHYDROLASE"/>
</dbReference>
<keyword evidence="3" id="KW-1185">Reference proteome</keyword>
<reference evidence="2 3" key="1">
    <citation type="submission" date="2021-01" db="EMBL/GenBank/DDBJ databases">
        <title>WGS of actinomycetes isolated from Thailand.</title>
        <authorList>
            <person name="Thawai C."/>
        </authorList>
    </citation>
    <scope>NUCLEOTIDE SEQUENCE [LARGE SCALE GENOMIC DNA]</scope>
    <source>
        <strain evidence="2 3">LPG 2</strain>
    </source>
</reference>
<dbReference type="PANTHER" id="PTHR43433">
    <property type="entry name" value="HYDROLASE, ALPHA/BETA FOLD FAMILY PROTEIN"/>
    <property type="match status" value="1"/>
</dbReference>
<dbReference type="InterPro" id="IPR029058">
    <property type="entry name" value="AB_hydrolase_fold"/>
</dbReference>
<feature type="domain" description="AB hydrolase-1" evidence="1">
    <location>
        <begin position="49"/>
        <end position="294"/>
    </location>
</feature>
<keyword evidence="2" id="KW-0378">Hydrolase</keyword>
<organism evidence="2 3">
    <name type="scientific">Nocardia acididurans</name>
    <dbReference type="NCBI Taxonomy" id="2802282"/>
    <lineage>
        <taxon>Bacteria</taxon>
        <taxon>Bacillati</taxon>
        <taxon>Actinomycetota</taxon>
        <taxon>Actinomycetes</taxon>
        <taxon>Mycobacteriales</taxon>
        <taxon>Nocardiaceae</taxon>
        <taxon>Nocardia</taxon>
    </lineage>
</organism>
<dbReference type="GO" id="GO:0016787">
    <property type="term" value="F:hydrolase activity"/>
    <property type="evidence" value="ECO:0007669"/>
    <property type="project" value="UniProtKB-KW"/>
</dbReference>
<gene>
    <name evidence="2" type="ORF">JK358_21215</name>
</gene>
<comment type="caution">
    <text evidence="2">The sequence shown here is derived from an EMBL/GenBank/DDBJ whole genome shotgun (WGS) entry which is preliminary data.</text>
</comment>
<protein>
    <submittedName>
        <fullName evidence="2">Alpha/beta hydrolase</fullName>
    </submittedName>
</protein>
<dbReference type="EMBL" id="JAERRJ010000008">
    <property type="protein sequence ID" value="MBL1076919.1"/>
    <property type="molecule type" value="Genomic_DNA"/>
</dbReference>
<dbReference type="RefSeq" id="WP_201949506.1">
    <property type="nucleotide sequence ID" value="NZ_JAERRJ010000008.1"/>
</dbReference>
<dbReference type="InterPro" id="IPR000073">
    <property type="entry name" value="AB_hydrolase_1"/>
</dbReference>
<dbReference type="SUPFAM" id="SSF53474">
    <property type="entry name" value="alpha/beta-Hydrolases"/>
    <property type="match status" value="1"/>
</dbReference>
<evidence type="ECO:0000313" key="2">
    <source>
        <dbReference type="EMBL" id="MBL1076919.1"/>
    </source>
</evidence>
<dbReference type="Pfam" id="PF00561">
    <property type="entry name" value="Abhydrolase_1"/>
    <property type="match status" value="1"/>
</dbReference>